<dbReference type="Proteomes" id="UP000186777">
    <property type="component" value="Unassembled WGS sequence"/>
</dbReference>
<evidence type="ECO:0000256" key="1">
    <source>
        <dbReference type="ARBA" id="ARBA00022517"/>
    </source>
</evidence>
<reference evidence="3 4" key="1">
    <citation type="journal article" date="2016" name="Nat. Biotechnol.">
        <title>Measurement of bacterial replication rates in microbial communities.</title>
        <authorList>
            <person name="Brown C.T."/>
            <person name="Olm M.R."/>
            <person name="Thomas B.C."/>
            <person name="Banfield J.F."/>
        </authorList>
    </citation>
    <scope>NUCLEOTIDE SEQUENCE [LARGE SCALE GENOMIC DNA]</scope>
    <source>
        <strain evidence="3">46_33</strain>
    </source>
</reference>
<evidence type="ECO:0000256" key="2">
    <source>
        <dbReference type="HAMAP-Rule" id="MF_00003"/>
    </source>
</evidence>
<sequence length="125" mass="14471">MARLRVEKVQEAIKHEISKMLLHDVKDPRIQFVTVTGVELTDDMSYAKIFISMYGPKDKQDETWKALNKALGFMRTEIAKRIRLRFAPTLILQKDTSAEYSAHIQSILDKIKQEEKPAAEEAEHE</sequence>
<dbReference type="Pfam" id="PF02033">
    <property type="entry name" value="RBFA"/>
    <property type="match status" value="1"/>
</dbReference>
<keyword evidence="1 2" id="KW-0690">Ribosome biogenesis</keyword>
<protein>
    <recommendedName>
        <fullName evidence="2">Ribosome-binding factor A</fullName>
    </recommendedName>
</protein>
<dbReference type="SUPFAM" id="SSF89919">
    <property type="entry name" value="Ribosome-binding factor A, RbfA"/>
    <property type="match status" value="1"/>
</dbReference>
<dbReference type="GO" id="GO:0030490">
    <property type="term" value="P:maturation of SSU-rRNA"/>
    <property type="evidence" value="ECO:0007669"/>
    <property type="project" value="UniProtKB-UniRule"/>
</dbReference>
<accession>A0A1Q6R261</accession>
<dbReference type="Gene3D" id="3.30.300.20">
    <property type="match status" value="1"/>
</dbReference>
<dbReference type="NCBIfam" id="TIGR00082">
    <property type="entry name" value="rbfA"/>
    <property type="match status" value="1"/>
</dbReference>
<gene>
    <name evidence="2" type="primary">rbfA</name>
    <name evidence="3" type="ORF">BHW43_09880</name>
</gene>
<dbReference type="AlphaFoldDB" id="A0A1Q6R261"/>
<dbReference type="GO" id="GO:0043024">
    <property type="term" value="F:ribosomal small subunit binding"/>
    <property type="evidence" value="ECO:0007669"/>
    <property type="project" value="TreeGrafter"/>
</dbReference>
<dbReference type="EMBL" id="MNTG01000045">
    <property type="protein sequence ID" value="OLA36443.1"/>
    <property type="molecule type" value="Genomic_DNA"/>
</dbReference>
<dbReference type="InterPro" id="IPR000238">
    <property type="entry name" value="RbfA"/>
</dbReference>
<dbReference type="InterPro" id="IPR023799">
    <property type="entry name" value="RbfA_dom_sf"/>
</dbReference>
<dbReference type="HAMAP" id="MF_00003">
    <property type="entry name" value="RbfA"/>
    <property type="match status" value="1"/>
</dbReference>
<name>A0A1Q6R261_9FIRM</name>
<proteinExistence type="inferred from homology"/>
<dbReference type="GeneID" id="78524263"/>
<dbReference type="STRING" id="626940.BHW43_09880"/>
<dbReference type="RefSeq" id="WP_021720223.1">
    <property type="nucleotide sequence ID" value="NZ_CAJJTE010000020.1"/>
</dbReference>
<comment type="caution">
    <text evidence="3">The sequence shown here is derived from an EMBL/GenBank/DDBJ whole genome shotgun (WGS) entry which is preliminary data.</text>
</comment>
<comment type="subcellular location">
    <subcellularLocation>
        <location evidence="2">Cytoplasm</location>
    </subcellularLocation>
</comment>
<comment type="similarity">
    <text evidence="2">Belongs to the RbfA family.</text>
</comment>
<evidence type="ECO:0000313" key="4">
    <source>
        <dbReference type="Proteomes" id="UP000186777"/>
    </source>
</evidence>
<dbReference type="PANTHER" id="PTHR33515">
    <property type="entry name" value="RIBOSOME-BINDING FACTOR A, CHLOROPLASTIC-RELATED"/>
    <property type="match status" value="1"/>
</dbReference>
<keyword evidence="2" id="KW-0963">Cytoplasm</keyword>
<evidence type="ECO:0000313" key="3">
    <source>
        <dbReference type="EMBL" id="OLA36443.1"/>
    </source>
</evidence>
<comment type="subunit">
    <text evidence="2">Monomer. Binds 30S ribosomal subunits, but not 50S ribosomal subunits or 70S ribosomes.</text>
</comment>
<organism evidence="3 4">
    <name type="scientific">Phascolarctobacterium succinatutens</name>
    <dbReference type="NCBI Taxonomy" id="626940"/>
    <lineage>
        <taxon>Bacteria</taxon>
        <taxon>Bacillati</taxon>
        <taxon>Bacillota</taxon>
        <taxon>Negativicutes</taxon>
        <taxon>Acidaminococcales</taxon>
        <taxon>Acidaminococcaceae</taxon>
        <taxon>Phascolarctobacterium</taxon>
    </lineage>
</organism>
<dbReference type="InterPro" id="IPR015946">
    <property type="entry name" value="KH_dom-like_a/b"/>
</dbReference>
<dbReference type="GO" id="GO:0005829">
    <property type="term" value="C:cytosol"/>
    <property type="evidence" value="ECO:0007669"/>
    <property type="project" value="TreeGrafter"/>
</dbReference>
<comment type="function">
    <text evidence="2">One of several proteins that assist in the late maturation steps of the functional core of the 30S ribosomal subunit. Associates with free 30S ribosomal subunits (but not with 30S subunits that are part of 70S ribosomes or polysomes). Required for efficient processing of 16S rRNA. May interact with the 5'-terminal helix region of 16S rRNA.</text>
</comment>
<dbReference type="PANTHER" id="PTHR33515:SF1">
    <property type="entry name" value="RIBOSOME-BINDING FACTOR A, CHLOROPLASTIC-RELATED"/>
    <property type="match status" value="1"/>
</dbReference>